<name>A0A0Q9WGI2_DROVI</name>
<keyword evidence="11" id="KW-1185">Reference proteome</keyword>
<keyword evidence="4" id="KW-0109">Calcium transport</keyword>
<feature type="transmembrane region" description="Helical" evidence="8">
    <location>
        <begin position="201"/>
        <end position="221"/>
    </location>
</feature>
<feature type="transmembrane region" description="Helical" evidence="8">
    <location>
        <begin position="69"/>
        <end position="90"/>
    </location>
</feature>
<dbReference type="InterPro" id="IPR051359">
    <property type="entry name" value="CaCA_antiporter"/>
</dbReference>
<keyword evidence="6 8" id="KW-1133">Transmembrane helix</keyword>
<dbReference type="KEGG" id="dvi:26531912"/>
<keyword evidence="3" id="KW-0050">Antiport</keyword>
<evidence type="ECO:0000256" key="3">
    <source>
        <dbReference type="ARBA" id="ARBA00022449"/>
    </source>
</evidence>
<proteinExistence type="predicted"/>
<evidence type="ECO:0000256" key="6">
    <source>
        <dbReference type="ARBA" id="ARBA00022989"/>
    </source>
</evidence>
<feature type="transmembrane region" description="Helical" evidence="8">
    <location>
        <begin position="409"/>
        <end position="427"/>
    </location>
</feature>
<evidence type="ECO:0000256" key="2">
    <source>
        <dbReference type="ARBA" id="ARBA00022448"/>
    </source>
</evidence>
<dbReference type="OrthoDB" id="407410at2759"/>
<feature type="transmembrane region" description="Helical" evidence="8">
    <location>
        <begin position="549"/>
        <end position="570"/>
    </location>
</feature>
<dbReference type="InterPro" id="IPR044880">
    <property type="entry name" value="NCX_ion-bd_dom_sf"/>
</dbReference>
<feature type="transmembrane region" description="Helical" evidence="8">
    <location>
        <begin position="439"/>
        <end position="462"/>
    </location>
</feature>
<keyword evidence="7 8" id="KW-0472">Membrane</keyword>
<keyword evidence="4" id="KW-0106">Calcium</keyword>
<dbReference type="FunCoup" id="A0A0Q9WGI2">
    <property type="interactions" value="43"/>
</dbReference>
<keyword evidence="5 8" id="KW-0812">Transmembrane</keyword>
<evidence type="ECO:0000256" key="8">
    <source>
        <dbReference type="SAM" id="Phobius"/>
    </source>
</evidence>
<feature type="domain" description="Sodium/calcium exchanger membrane region" evidence="9">
    <location>
        <begin position="77"/>
        <end position="215"/>
    </location>
</feature>
<gene>
    <name evidence="10" type="primary">Dvir\GJ27142</name>
    <name evidence="10" type="ORF">Dvir_GJ27142</name>
</gene>
<comment type="subcellular location">
    <subcellularLocation>
        <location evidence="1">Membrane</location>
        <topology evidence="1">Multi-pass membrane protein</topology>
    </subcellularLocation>
</comment>
<feature type="domain" description="Sodium/calcium exchanger membrane region" evidence="9">
    <location>
        <begin position="448"/>
        <end position="592"/>
    </location>
</feature>
<evidence type="ECO:0000256" key="1">
    <source>
        <dbReference type="ARBA" id="ARBA00004141"/>
    </source>
</evidence>
<dbReference type="Gene3D" id="1.20.1420.30">
    <property type="entry name" value="NCX, central ion-binding region"/>
    <property type="match status" value="2"/>
</dbReference>
<dbReference type="Pfam" id="PF01699">
    <property type="entry name" value="Na_Ca_ex"/>
    <property type="match status" value="2"/>
</dbReference>
<feature type="transmembrane region" description="Helical" evidence="8">
    <location>
        <begin position="582"/>
        <end position="604"/>
    </location>
</feature>
<feature type="transmembrane region" description="Helical" evidence="8">
    <location>
        <begin position="172"/>
        <end position="189"/>
    </location>
</feature>
<evidence type="ECO:0000256" key="4">
    <source>
        <dbReference type="ARBA" id="ARBA00022568"/>
    </source>
</evidence>
<evidence type="ECO:0000259" key="9">
    <source>
        <dbReference type="Pfam" id="PF01699"/>
    </source>
</evidence>
<keyword evidence="4" id="KW-0406">Ion transport</keyword>
<dbReference type="AlphaFoldDB" id="A0A0Q9WGI2"/>
<reference evidence="10 11" key="1">
    <citation type="journal article" date="2007" name="Nature">
        <title>Evolution of genes and genomes on the Drosophila phylogeny.</title>
        <authorList>
            <consortium name="Drosophila 12 Genomes Consortium"/>
            <person name="Clark A.G."/>
            <person name="Eisen M.B."/>
            <person name="Smith D.R."/>
            <person name="Bergman C.M."/>
            <person name="Oliver B."/>
            <person name="Markow T.A."/>
            <person name="Kaufman T.C."/>
            <person name="Kellis M."/>
            <person name="Gelbart W."/>
            <person name="Iyer V.N."/>
            <person name="Pollard D.A."/>
            <person name="Sackton T.B."/>
            <person name="Larracuente A.M."/>
            <person name="Singh N.D."/>
            <person name="Abad J.P."/>
            <person name="Abt D.N."/>
            <person name="Adryan B."/>
            <person name="Aguade M."/>
            <person name="Akashi H."/>
            <person name="Anderson W.W."/>
            <person name="Aquadro C.F."/>
            <person name="Ardell D.H."/>
            <person name="Arguello R."/>
            <person name="Artieri C.G."/>
            <person name="Barbash D.A."/>
            <person name="Barker D."/>
            <person name="Barsanti P."/>
            <person name="Batterham P."/>
            <person name="Batzoglou S."/>
            <person name="Begun D."/>
            <person name="Bhutkar A."/>
            <person name="Blanco E."/>
            <person name="Bosak S.A."/>
            <person name="Bradley R.K."/>
            <person name="Brand A.D."/>
            <person name="Brent M.R."/>
            <person name="Brooks A.N."/>
            <person name="Brown R.H."/>
            <person name="Butlin R.K."/>
            <person name="Caggese C."/>
            <person name="Calvi B.R."/>
            <person name="Bernardo de Carvalho A."/>
            <person name="Caspi A."/>
            <person name="Castrezana S."/>
            <person name="Celniker S.E."/>
            <person name="Chang J.L."/>
            <person name="Chapple C."/>
            <person name="Chatterji S."/>
            <person name="Chinwalla A."/>
            <person name="Civetta A."/>
            <person name="Clifton S.W."/>
            <person name="Comeron J.M."/>
            <person name="Costello J.C."/>
            <person name="Coyne J.A."/>
            <person name="Daub J."/>
            <person name="David R.G."/>
            <person name="Delcher A.L."/>
            <person name="Delehaunty K."/>
            <person name="Do C.B."/>
            <person name="Ebling H."/>
            <person name="Edwards K."/>
            <person name="Eickbush T."/>
            <person name="Evans J.D."/>
            <person name="Filipski A."/>
            <person name="Findeiss S."/>
            <person name="Freyhult E."/>
            <person name="Fulton L."/>
            <person name="Fulton R."/>
            <person name="Garcia A.C."/>
            <person name="Gardiner A."/>
            <person name="Garfield D.A."/>
            <person name="Garvin B.E."/>
            <person name="Gibson G."/>
            <person name="Gilbert D."/>
            <person name="Gnerre S."/>
            <person name="Godfrey J."/>
            <person name="Good R."/>
            <person name="Gotea V."/>
            <person name="Gravely B."/>
            <person name="Greenberg A.J."/>
            <person name="Griffiths-Jones S."/>
            <person name="Gross S."/>
            <person name="Guigo R."/>
            <person name="Gustafson E.A."/>
            <person name="Haerty W."/>
            <person name="Hahn M.W."/>
            <person name="Halligan D.L."/>
            <person name="Halpern A.L."/>
            <person name="Halter G.M."/>
            <person name="Han M.V."/>
            <person name="Heger A."/>
            <person name="Hillier L."/>
            <person name="Hinrichs A.S."/>
            <person name="Holmes I."/>
            <person name="Hoskins R.A."/>
            <person name="Hubisz M.J."/>
            <person name="Hultmark D."/>
            <person name="Huntley M.A."/>
            <person name="Jaffe D.B."/>
            <person name="Jagadeeshan S."/>
            <person name="Jeck W.R."/>
            <person name="Johnson J."/>
            <person name="Jones C.D."/>
            <person name="Jordan W.C."/>
            <person name="Karpen G.H."/>
            <person name="Kataoka E."/>
            <person name="Keightley P.D."/>
            <person name="Kheradpour P."/>
            <person name="Kirkness E.F."/>
            <person name="Koerich L.B."/>
            <person name="Kristiansen K."/>
            <person name="Kudrna D."/>
            <person name="Kulathinal R.J."/>
            <person name="Kumar S."/>
            <person name="Kwok R."/>
            <person name="Lander E."/>
            <person name="Langley C.H."/>
            <person name="Lapoint R."/>
            <person name="Lazzaro B.P."/>
            <person name="Lee S.J."/>
            <person name="Levesque L."/>
            <person name="Li R."/>
            <person name="Lin C.F."/>
            <person name="Lin M.F."/>
            <person name="Lindblad-Toh K."/>
            <person name="Llopart A."/>
            <person name="Long M."/>
            <person name="Low L."/>
            <person name="Lozovsky E."/>
            <person name="Lu J."/>
            <person name="Luo M."/>
            <person name="Machado C.A."/>
            <person name="Makalowski W."/>
            <person name="Marzo M."/>
            <person name="Matsuda M."/>
            <person name="Matzkin L."/>
            <person name="McAllister B."/>
            <person name="McBride C.S."/>
            <person name="McKernan B."/>
            <person name="McKernan K."/>
            <person name="Mendez-Lago M."/>
            <person name="Minx P."/>
            <person name="Mollenhauer M.U."/>
            <person name="Montooth K."/>
            <person name="Mount S.M."/>
            <person name="Mu X."/>
            <person name="Myers E."/>
            <person name="Negre B."/>
            <person name="Newfeld S."/>
            <person name="Nielsen R."/>
            <person name="Noor M.A."/>
            <person name="O'Grady P."/>
            <person name="Pachter L."/>
            <person name="Papaceit M."/>
            <person name="Parisi M.J."/>
            <person name="Parisi M."/>
            <person name="Parts L."/>
            <person name="Pedersen J.S."/>
            <person name="Pesole G."/>
            <person name="Phillippy A.M."/>
            <person name="Ponting C.P."/>
            <person name="Pop M."/>
            <person name="Porcelli D."/>
            <person name="Powell J.R."/>
            <person name="Prohaska S."/>
            <person name="Pruitt K."/>
            <person name="Puig M."/>
            <person name="Quesneville H."/>
            <person name="Ram K.R."/>
            <person name="Rand D."/>
            <person name="Rasmussen M.D."/>
            <person name="Reed L.K."/>
            <person name="Reenan R."/>
            <person name="Reily A."/>
            <person name="Remington K.A."/>
            <person name="Rieger T.T."/>
            <person name="Ritchie M.G."/>
            <person name="Robin C."/>
            <person name="Rogers Y.H."/>
            <person name="Rohde C."/>
            <person name="Rozas J."/>
            <person name="Rubenfield M.J."/>
            <person name="Ruiz A."/>
            <person name="Russo S."/>
            <person name="Salzberg S.L."/>
            <person name="Sanchez-Gracia A."/>
            <person name="Saranga D.J."/>
            <person name="Sato H."/>
            <person name="Schaeffer S.W."/>
            <person name="Schatz M.C."/>
            <person name="Schlenke T."/>
            <person name="Schwartz R."/>
            <person name="Segarra C."/>
            <person name="Singh R.S."/>
            <person name="Sirot L."/>
            <person name="Sirota M."/>
            <person name="Sisneros N.B."/>
            <person name="Smith C.D."/>
            <person name="Smith T.F."/>
            <person name="Spieth J."/>
            <person name="Stage D.E."/>
            <person name="Stark A."/>
            <person name="Stephan W."/>
            <person name="Strausberg R.L."/>
            <person name="Strempel S."/>
            <person name="Sturgill D."/>
            <person name="Sutton G."/>
            <person name="Sutton G.G."/>
            <person name="Tao W."/>
            <person name="Teichmann S."/>
            <person name="Tobari Y.N."/>
            <person name="Tomimura Y."/>
            <person name="Tsolas J.M."/>
            <person name="Valente V.L."/>
            <person name="Venter E."/>
            <person name="Venter J.C."/>
            <person name="Vicario S."/>
            <person name="Vieira F.G."/>
            <person name="Vilella A.J."/>
            <person name="Villasante A."/>
            <person name="Walenz B."/>
            <person name="Wang J."/>
            <person name="Wasserman M."/>
            <person name="Watts T."/>
            <person name="Wilson D."/>
            <person name="Wilson R.K."/>
            <person name="Wing R.A."/>
            <person name="Wolfner M.F."/>
            <person name="Wong A."/>
            <person name="Wong G.K."/>
            <person name="Wu C.I."/>
            <person name="Wu G."/>
            <person name="Yamamoto D."/>
            <person name="Yang H.P."/>
            <person name="Yang S.P."/>
            <person name="Yorke J.A."/>
            <person name="Yoshida K."/>
            <person name="Zdobnov E."/>
            <person name="Zhang P."/>
            <person name="Zhang Y."/>
            <person name="Zimin A.V."/>
            <person name="Baldwin J."/>
            <person name="Abdouelleil A."/>
            <person name="Abdulkadir J."/>
            <person name="Abebe A."/>
            <person name="Abera B."/>
            <person name="Abreu J."/>
            <person name="Acer S.C."/>
            <person name="Aftuck L."/>
            <person name="Alexander A."/>
            <person name="An P."/>
            <person name="Anderson E."/>
            <person name="Anderson S."/>
            <person name="Arachi H."/>
            <person name="Azer M."/>
            <person name="Bachantsang P."/>
            <person name="Barry A."/>
            <person name="Bayul T."/>
            <person name="Berlin A."/>
            <person name="Bessette D."/>
            <person name="Bloom T."/>
            <person name="Blye J."/>
            <person name="Boguslavskiy L."/>
            <person name="Bonnet C."/>
            <person name="Boukhgalter B."/>
            <person name="Bourzgui I."/>
            <person name="Brown A."/>
            <person name="Cahill P."/>
            <person name="Channer S."/>
            <person name="Cheshatsang Y."/>
            <person name="Chuda L."/>
            <person name="Citroen M."/>
            <person name="Collymore A."/>
            <person name="Cooke P."/>
            <person name="Costello M."/>
            <person name="D'Aco K."/>
            <person name="Daza R."/>
            <person name="De Haan G."/>
            <person name="DeGray S."/>
            <person name="DeMaso C."/>
            <person name="Dhargay N."/>
            <person name="Dooley K."/>
            <person name="Dooley E."/>
            <person name="Doricent M."/>
            <person name="Dorje P."/>
            <person name="Dorjee K."/>
            <person name="Dupes A."/>
            <person name="Elong R."/>
            <person name="Falk J."/>
            <person name="Farina A."/>
            <person name="Faro S."/>
            <person name="Ferguson D."/>
            <person name="Fisher S."/>
            <person name="Foley C.D."/>
            <person name="Franke A."/>
            <person name="Friedrich D."/>
            <person name="Gadbois L."/>
            <person name="Gearin G."/>
            <person name="Gearin C.R."/>
            <person name="Giannoukos G."/>
            <person name="Goode T."/>
            <person name="Graham J."/>
            <person name="Grandbois E."/>
            <person name="Grewal S."/>
            <person name="Gyaltsen K."/>
            <person name="Hafez N."/>
            <person name="Hagos B."/>
            <person name="Hall J."/>
            <person name="Henson C."/>
            <person name="Hollinger A."/>
            <person name="Honan T."/>
            <person name="Huard M.D."/>
            <person name="Hughes L."/>
            <person name="Hurhula B."/>
            <person name="Husby M.E."/>
            <person name="Kamat A."/>
            <person name="Kanga B."/>
            <person name="Kashin S."/>
            <person name="Khazanovich D."/>
            <person name="Kisner P."/>
            <person name="Lance K."/>
            <person name="Lara M."/>
            <person name="Lee W."/>
            <person name="Lennon N."/>
            <person name="Letendre F."/>
            <person name="LeVine R."/>
            <person name="Lipovsky A."/>
            <person name="Liu X."/>
            <person name="Liu J."/>
            <person name="Liu S."/>
            <person name="Lokyitsang T."/>
            <person name="Lokyitsang Y."/>
            <person name="Lubonja R."/>
            <person name="Lui A."/>
            <person name="MacDonald P."/>
            <person name="Magnisalis V."/>
            <person name="Maru K."/>
            <person name="Matthews C."/>
            <person name="McCusker W."/>
            <person name="McDonough S."/>
            <person name="Mehta T."/>
            <person name="Meldrim J."/>
            <person name="Meneus L."/>
            <person name="Mihai O."/>
            <person name="Mihalev A."/>
            <person name="Mihova T."/>
            <person name="Mittelman R."/>
            <person name="Mlenga V."/>
            <person name="Montmayeur A."/>
            <person name="Mulrain L."/>
            <person name="Navidi A."/>
            <person name="Naylor J."/>
            <person name="Negash T."/>
            <person name="Nguyen T."/>
            <person name="Nguyen N."/>
            <person name="Nicol R."/>
            <person name="Norbu C."/>
            <person name="Norbu N."/>
            <person name="Novod N."/>
            <person name="O'Neill B."/>
            <person name="Osman S."/>
            <person name="Markiewicz E."/>
            <person name="Oyono O.L."/>
            <person name="Patti C."/>
            <person name="Phunkhang P."/>
            <person name="Pierre F."/>
            <person name="Priest M."/>
            <person name="Raghuraman S."/>
            <person name="Rege F."/>
            <person name="Reyes R."/>
            <person name="Rise C."/>
            <person name="Rogov P."/>
            <person name="Ross K."/>
            <person name="Ryan E."/>
            <person name="Settipalli S."/>
            <person name="Shea T."/>
            <person name="Sherpa N."/>
            <person name="Shi L."/>
            <person name="Shih D."/>
            <person name="Sparrow T."/>
            <person name="Spaulding J."/>
            <person name="Stalker J."/>
            <person name="Stange-Thomann N."/>
            <person name="Stavropoulos S."/>
            <person name="Stone C."/>
            <person name="Strader C."/>
            <person name="Tesfaye S."/>
            <person name="Thomson T."/>
            <person name="Thoulutsang Y."/>
            <person name="Thoulutsang D."/>
            <person name="Topham K."/>
            <person name="Topping I."/>
            <person name="Tsamla T."/>
            <person name="Vassiliev H."/>
            <person name="Vo A."/>
            <person name="Wangchuk T."/>
            <person name="Wangdi T."/>
            <person name="Weiand M."/>
            <person name="Wilkinson J."/>
            <person name="Wilson A."/>
            <person name="Yadav S."/>
            <person name="Young G."/>
            <person name="Yu Q."/>
            <person name="Zembek L."/>
            <person name="Zhong D."/>
            <person name="Zimmer A."/>
            <person name="Zwirko Z."/>
            <person name="Jaffe D.B."/>
            <person name="Alvarez P."/>
            <person name="Brockman W."/>
            <person name="Butler J."/>
            <person name="Chin C."/>
            <person name="Gnerre S."/>
            <person name="Grabherr M."/>
            <person name="Kleber M."/>
            <person name="Mauceli E."/>
            <person name="MacCallum I."/>
        </authorList>
    </citation>
    <scope>NUCLEOTIDE SEQUENCE [LARGE SCALE GENOMIC DNA]</scope>
    <source>
        <strain evidence="11">Tucson 15010-1051.87</strain>
    </source>
</reference>
<evidence type="ECO:0000256" key="7">
    <source>
        <dbReference type="ARBA" id="ARBA00023136"/>
    </source>
</evidence>
<dbReference type="PANTHER" id="PTHR12266:SF0">
    <property type="entry name" value="MITOCHONDRIAL SODIUM_CALCIUM EXCHANGER PROTEIN"/>
    <property type="match status" value="1"/>
</dbReference>
<evidence type="ECO:0000313" key="10">
    <source>
        <dbReference type="EMBL" id="KRF83677.1"/>
    </source>
</evidence>
<feature type="transmembrane region" description="Helical" evidence="8">
    <location>
        <begin position="507"/>
        <end position="529"/>
    </location>
</feature>
<sequence length="614" mass="70064">MVTNHTYNALDREFDMFWSRVNCYVVLNFPYEDRCEFVKKANCLSGTNFVPYIQLLACNFNCKNRFEEFAFVSVFLLLCVELLLLLGYAVHYYFSPALKVATRMLHMSEHLAGVTVLTLSNSMPNLFSNMMDLKEEVPVYANCLSEALFVVMFVGGWICYISPFKMNSSSTLRDLLFLLLGVLLVEYLMQTDGVMTMPEIIGILFFFLLYIIINVVDVYLVSLAMKAYKNELEELNSMKQTEEIAAKREILKKKYNSIAADHRVHILKRKPTYISNNYDKFSFITTRSTVHVTLERDSASRSDMYNMDASRNANLFTDFFCAFRPVALADWRKANMLMRIFYIVRAPAVIVCVIYIPLVDYELDKNGWSKLLNCLHIVINPAITIIFGKALMFRDRSRLWYYNIPDDCIYGFYSFAITIPIAIFTFWHSRTSAPPAYHWLYIIMNLTGSMFLTFHCACEISLIMDVCGHILKVPSDFMGVTVKAVADSIPDLIVNTSMALLGYEKMAYAASIGSSFCALILTTSTVMAAKSLTGKIVTASSMTGRYGDNAYILIILGILSTLLWTALLNFNARRSVGLFSMFIYLLYLIFVVLIRAGIIHQFAYDSFLSDAYEP</sequence>
<dbReference type="Proteomes" id="UP000008792">
    <property type="component" value="Unassembled WGS sequence"/>
</dbReference>
<accession>A0A0Q9WGI2</accession>
<organism evidence="10 11">
    <name type="scientific">Drosophila virilis</name>
    <name type="common">Fruit fly</name>
    <dbReference type="NCBI Taxonomy" id="7244"/>
    <lineage>
        <taxon>Eukaryota</taxon>
        <taxon>Metazoa</taxon>
        <taxon>Ecdysozoa</taxon>
        <taxon>Arthropoda</taxon>
        <taxon>Hexapoda</taxon>
        <taxon>Insecta</taxon>
        <taxon>Pterygota</taxon>
        <taxon>Neoptera</taxon>
        <taxon>Endopterygota</taxon>
        <taxon>Diptera</taxon>
        <taxon>Brachycera</taxon>
        <taxon>Muscomorpha</taxon>
        <taxon>Ephydroidea</taxon>
        <taxon>Drosophilidae</taxon>
        <taxon>Drosophila</taxon>
    </lineage>
</organism>
<dbReference type="PANTHER" id="PTHR12266">
    <property type="entry name" value="NA+/CA2+ K+ INDEPENDENT EXCHANGER"/>
    <property type="match status" value="1"/>
</dbReference>
<protein>
    <submittedName>
        <fullName evidence="10">Uncharacterized protein, isoform B</fullName>
    </submittedName>
</protein>
<dbReference type="EMBL" id="CH940650">
    <property type="protein sequence ID" value="KRF83677.1"/>
    <property type="molecule type" value="Genomic_DNA"/>
</dbReference>
<feature type="transmembrane region" description="Helical" evidence="8">
    <location>
        <begin position="370"/>
        <end position="388"/>
    </location>
</feature>
<feature type="transmembrane region" description="Helical" evidence="8">
    <location>
        <begin position="139"/>
        <end position="160"/>
    </location>
</feature>
<dbReference type="InParanoid" id="A0A0Q9WGI2"/>
<dbReference type="GO" id="GO:0005432">
    <property type="term" value="F:calcium:sodium antiporter activity"/>
    <property type="evidence" value="ECO:0007669"/>
    <property type="project" value="TreeGrafter"/>
</dbReference>
<evidence type="ECO:0000313" key="11">
    <source>
        <dbReference type="Proteomes" id="UP000008792"/>
    </source>
</evidence>
<dbReference type="GO" id="GO:0006874">
    <property type="term" value="P:intracellular calcium ion homeostasis"/>
    <property type="evidence" value="ECO:0007669"/>
    <property type="project" value="TreeGrafter"/>
</dbReference>
<keyword evidence="2" id="KW-0813">Transport</keyword>
<dbReference type="GO" id="GO:0016020">
    <property type="term" value="C:membrane"/>
    <property type="evidence" value="ECO:0007669"/>
    <property type="project" value="UniProtKB-SubCell"/>
</dbReference>
<dbReference type="InterPro" id="IPR004837">
    <property type="entry name" value="NaCa_Exmemb"/>
</dbReference>
<feature type="transmembrane region" description="Helical" evidence="8">
    <location>
        <begin position="340"/>
        <end position="358"/>
    </location>
</feature>
<evidence type="ECO:0000256" key="5">
    <source>
        <dbReference type="ARBA" id="ARBA00022692"/>
    </source>
</evidence>